<protein>
    <recommendedName>
        <fullName evidence="6">ATP-grasp domain-containing protein</fullName>
    </recommendedName>
</protein>
<evidence type="ECO:0000256" key="3">
    <source>
        <dbReference type="ARBA" id="ARBA00022840"/>
    </source>
</evidence>
<evidence type="ECO:0000256" key="1">
    <source>
        <dbReference type="ARBA" id="ARBA00022598"/>
    </source>
</evidence>
<dbReference type="Gene3D" id="3.30.470.20">
    <property type="entry name" value="ATP-grasp fold, B domain"/>
    <property type="match status" value="1"/>
</dbReference>
<organism evidence="7 8">
    <name type="scientific">Streptomyces chilikensis</name>
    <dbReference type="NCBI Taxonomy" id="1194079"/>
    <lineage>
        <taxon>Bacteria</taxon>
        <taxon>Bacillati</taxon>
        <taxon>Actinomycetota</taxon>
        <taxon>Actinomycetes</taxon>
        <taxon>Kitasatosporales</taxon>
        <taxon>Streptomycetaceae</taxon>
        <taxon>Streptomyces</taxon>
    </lineage>
</organism>
<keyword evidence="8" id="KW-1185">Reference proteome</keyword>
<keyword evidence="2 4" id="KW-0547">Nucleotide-binding</keyword>
<gene>
    <name evidence="7" type="ORF">AB0D95_30830</name>
</gene>
<dbReference type="InterPro" id="IPR052032">
    <property type="entry name" value="ATP-dep_AA_Ligase"/>
</dbReference>
<dbReference type="PROSITE" id="PS50975">
    <property type="entry name" value="ATP_GRASP"/>
    <property type="match status" value="1"/>
</dbReference>
<evidence type="ECO:0000256" key="2">
    <source>
        <dbReference type="ARBA" id="ARBA00022741"/>
    </source>
</evidence>
<proteinExistence type="predicted"/>
<dbReference type="RefSeq" id="WP_359278392.1">
    <property type="nucleotide sequence ID" value="NZ_JBEZNA010000134.1"/>
</dbReference>
<dbReference type="PANTHER" id="PTHR43585">
    <property type="entry name" value="FUMIPYRROLE BIOSYNTHESIS PROTEIN C"/>
    <property type="match status" value="1"/>
</dbReference>
<accession>A0ABV3EZG1</accession>
<feature type="domain" description="ATP-grasp" evidence="6">
    <location>
        <begin position="112"/>
        <end position="305"/>
    </location>
</feature>
<keyword evidence="3 4" id="KW-0067">ATP-binding</keyword>
<feature type="region of interest" description="Disordered" evidence="5">
    <location>
        <begin position="348"/>
        <end position="368"/>
    </location>
</feature>
<sequence>MADRHVLLIGWRPDAVAALRRLGAEVTCVLAAHELDARGDLLDDAHTVVARDPCATEPTLAALERHGLSADRFDVVTSQFEYSLVNAAVVGGPRSPAGIRQALLLRDKELQKRRVRAARLPVADSAQVTRPADLLALDRPRGVLKPLDLSTGRGMRTWSSDAERIRIAETLADSPTPGPWLAESWVDGEELHVDGVVRHGEVRFVSVGRYLQNPLAAQRGGLRGSLAEHPERRRGLYDHAREFAGRVMSALDHRDGVFHLEVYEQADGRWVFGECGGRLGGGSLDVLVRLQHGVDLHEEWARAVLALPPGPPAVPAATTFGHVFLAADGPERGRPADAEIAARDGVRHVASQPPPAGPLSSTTPARRFPATAVVEGKDTAHADDRVRALATWFSGRCATPTRKEPS</sequence>
<dbReference type="SUPFAM" id="SSF56059">
    <property type="entry name" value="Glutathione synthetase ATP-binding domain-like"/>
    <property type="match status" value="1"/>
</dbReference>
<evidence type="ECO:0000256" key="4">
    <source>
        <dbReference type="PROSITE-ProRule" id="PRU00409"/>
    </source>
</evidence>
<keyword evidence="1" id="KW-0436">Ligase</keyword>
<dbReference type="PANTHER" id="PTHR43585:SF2">
    <property type="entry name" value="ATP-GRASP ENZYME FSQD"/>
    <property type="match status" value="1"/>
</dbReference>
<evidence type="ECO:0000313" key="7">
    <source>
        <dbReference type="EMBL" id="MEU9581608.1"/>
    </source>
</evidence>
<dbReference type="InterPro" id="IPR011761">
    <property type="entry name" value="ATP-grasp"/>
</dbReference>
<dbReference type="EMBL" id="JBEZNA010000134">
    <property type="protein sequence ID" value="MEU9581608.1"/>
    <property type="molecule type" value="Genomic_DNA"/>
</dbReference>
<evidence type="ECO:0000259" key="6">
    <source>
        <dbReference type="PROSITE" id="PS50975"/>
    </source>
</evidence>
<name>A0ABV3EZG1_9ACTN</name>
<dbReference type="Proteomes" id="UP001551584">
    <property type="component" value="Unassembled WGS sequence"/>
</dbReference>
<comment type="caution">
    <text evidence="7">The sequence shown here is derived from an EMBL/GenBank/DDBJ whole genome shotgun (WGS) entry which is preliminary data.</text>
</comment>
<reference evidence="7 8" key="1">
    <citation type="submission" date="2024-06" db="EMBL/GenBank/DDBJ databases">
        <title>The Natural Products Discovery Center: Release of the First 8490 Sequenced Strains for Exploring Actinobacteria Biosynthetic Diversity.</title>
        <authorList>
            <person name="Kalkreuter E."/>
            <person name="Kautsar S.A."/>
            <person name="Yang D."/>
            <person name="Bader C.D."/>
            <person name="Teijaro C.N."/>
            <person name="Fluegel L."/>
            <person name="Davis C.M."/>
            <person name="Simpson J.R."/>
            <person name="Lauterbach L."/>
            <person name="Steele A.D."/>
            <person name="Gui C."/>
            <person name="Meng S."/>
            <person name="Li G."/>
            <person name="Viehrig K."/>
            <person name="Ye F."/>
            <person name="Su P."/>
            <person name="Kiefer A.F."/>
            <person name="Nichols A."/>
            <person name="Cepeda A.J."/>
            <person name="Yan W."/>
            <person name="Fan B."/>
            <person name="Jiang Y."/>
            <person name="Adhikari A."/>
            <person name="Zheng C.-J."/>
            <person name="Schuster L."/>
            <person name="Cowan T.M."/>
            <person name="Smanski M.J."/>
            <person name="Chevrette M.G."/>
            <person name="De Carvalho L.P.S."/>
            <person name="Shen B."/>
        </authorList>
    </citation>
    <scope>NUCLEOTIDE SEQUENCE [LARGE SCALE GENOMIC DNA]</scope>
    <source>
        <strain evidence="7 8">NPDC048117</strain>
    </source>
</reference>
<evidence type="ECO:0000256" key="5">
    <source>
        <dbReference type="SAM" id="MobiDB-lite"/>
    </source>
</evidence>
<evidence type="ECO:0000313" key="8">
    <source>
        <dbReference type="Proteomes" id="UP001551584"/>
    </source>
</evidence>